<dbReference type="RefSeq" id="XP_010910125.2">
    <property type="nucleotide sequence ID" value="XM_010911823.3"/>
</dbReference>
<organism evidence="2 3">
    <name type="scientific">Elaeis guineensis var. tenera</name>
    <name type="common">Oil palm</name>
    <dbReference type="NCBI Taxonomy" id="51953"/>
    <lineage>
        <taxon>Eukaryota</taxon>
        <taxon>Viridiplantae</taxon>
        <taxon>Streptophyta</taxon>
        <taxon>Embryophyta</taxon>
        <taxon>Tracheophyta</taxon>
        <taxon>Spermatophyta</taxon>
        <taxon>Magnoliopsida</taxon>
        <taxon>Liliopsida</taxon>
        <taxon>Arecaceae</taxon>
        <taxon>Arecoideae</taxon>
        <taxon>Cocoseae</taxon>
        <taxon>Elaeidinae</taxon>
        <taxon>Elaeis</taxon>
    </lineage>
</organism>
<dbReference type="PANTHER" id="PTHR38386">
    <property type="entry name" value="OS05G0426900 PROTEIN"/>
    <property type="match status" value="1"/>
</dbReference>
<protein>
    <submittedName>
        <fullName evidence="3">Uncharacterized protein LOC105036080</fullName>
    </submittedName>
</protein>
<keyword evidence="2" id="KW-1185">Reference proteome</keyword>
<reference evidence="3" key="1">
    <citation type="submission" date="2025-08" db="UniProtKB">
        <authorList>
            <consortium name="RefSeq"/>
        </authorList>
    </citation>
    <scope>IDENTIFICATION</scope>
</reference>
<feature type="compositionally biased region" description="Basic residues" evidence="1">
    <location>
        <begin position="145"/>
        <end position="155"/>
    </location>
</feature>
<dbReference type="GeneID" id="105036080"/>
<dbReference type="KEGG" id="egu:105036080"/>
<dbReference type="InParanoid" id="A0A6I9QKM2"/>
<feature type="region of interest" description="Disordered" evidence="1">
    <location>
        <begin position="23"/>
        <end position="74"/>
    </location>
</feature>
<feature type="compositionally biased region" description="Acidic residues" evidence="1">
    <location>
        <begin position="132"/>
        <end position="141"/>
    </location>
</feature>
<proteinExistence type="predicted"/>
<evidence type="ECO:0000256" key="1">
    <source>
        <dbReference type="SAM" id="MobiDB-lite"/>
    </source>
</evidence>
<accession>A0A6I9QKM2</accession>
<name>A0A6I9QKM2_ELAGV</name>
<evidence type="ECO:0000313" key="3">
    <source>
        <dbReference type="RefSeq" id="XP_010910125.2"/>
    </source>
</evidence>
<dbReference type="Proteomes" id="UP000504607">
    <property type="component" value="Chromosome 2"/>
</dbReference>
<dbReference type="OrthoDB" id="1931397at2759"/>
<gene>
    <name evidence="3" type="primary">LOC105036080</name>
</gene>
<dbReference type="PANTHER" id="PTHR38386:SF6">
    <property type="entry name" value="OS05G0426900 PROTEIN"/>
    <property type="match status" value="1"/>
</dbReference>
<sequence length="168" mass="18802">MINGYSKISGSANITSKSRSMDFSDLTFCSPPQAHEAPQSPTSKPPQREGKNKINDDSTWSEVEGGGGDGERFGVILSRSCSSASQRFKASERSHGRASLQAAVRRAFSMRKASEGYWRIHDTCDGDGNGELVEEEEEEEEQQQHHQRRSQRKKIGKFRRACKKLFGF</sequence>
<feature type="compositionally biased region" description="Basic and acidic residues" evidence="1">
    <location>
        <begin position="46"/>
        <end position="56"/>
    </location>
</feature>
<evidence type="ECO:0000313" key="2">
    <source>
        <dbReference type="Proteomes" id="UP000504607"/>
    </source>
</evidence>
<dbReference type="AlphaFoldDB" id="A0A6I9QKM2"/>
<feature type="region of interest" description="Disordered" evidence="1">
    <location>
        <begin position="127"/>
        <end position="155"/>
    </location>
</feature>